<evidence type="ECO:0000313" key="3">
    <source>
        <dbReference type="Proteomes" id="UP000438429"/>
    </source>
</evidence>
<proteinExistence type="predicted"/>
<feature type="compositionally biased region" description="Basic and acidic residues" evidence="1">
    <location>
        <begin position="1542"/>
        <end position="1574"/>
    </location>
</feature>
<feature type="region of interest" description="Disordered" evidence="1">
    <location>
        <begin position="1450"/>
        <end position="1475"/>
    </location>
</feature>
<feature type="compositionally biased region" description="Basic and acidic residues" evidence="1">
    <location>
        <begin position="1341"/>
        <end position="1359"/>
    </location>
</feature>
<feature type="compositionally biased region" description="Polar residues" evidence="1">
    <location>
        <begin position="1309"/>
        <end position="1323"/>
    </location>
</feature>
<organism evidence="2 3">
    <name type="scientific">Scophthalmus maximus</name>
    <name type="common">Turbot</name>
    <name type="synonym">Psetta maxima</name>
    <dbReference type="NCBI Taxonomy" id="52904"/>
    <lineage>
        <taxon>Eukaryota</taxon>
        <taxon>Metazoa</taxon>
        <taxon>Chordata</taxon>
        <taxon>Craniata</taxon>
        <taxon>Vertebrata</taxon>
        <taxon>Euteleostomi</taxon>
        <taxon>Actinopterygii</taxon>
        <taxon>Neopterygii</taxon>
        <taxon>Teleostei</taxon>
        <taxon>Neoteleostei</taxon>
        <taxon>Acanthomorphata</taxon>
        <taxon>Carangaria</taxon>
        <taxon>Pleuronectiformes</taxon>
        <taxon>Pleuronectoidei</taxon>
        <taxon>Scophthalmidae</taxon>
        <taxon>Scophthalmus</taxon>
    </lineage>
</organism>
<feature type="compositionally biased region" description="Polar residues" evidence="1">
    <location>
        <begin position="1752"/>
        <end position="1762"/>
    </location>
</feature>
<sequence length="1937" mass="216607">MRANCRCQADNSEAQLETLGEGSSAETVETSKKSETERGGGAVLFLPLPTTRCSPLFPEKSLVVKTEWYQTTVEVSVSTQAKSVNNGEAKPKQVLKEITPSLLEGEEIPLASLTRRNDEREQERSQATPGLTRSRSMGSLQNSAGSIGALKARFESKASAQNELRSGFRAANFTSPHKAEDIMPVMNGIISSVPLKRSSGEQKPKIPADAPVSDANTDAKEDRVTRKVVDQTRKVRRKTIGGVDFEGITAFQADEKRRTVADFRDSSFYQTKETLCVSVKVLSALYLSKVAPQEPTHSPSKQGQDQSSESRKIVKITKMDFQQRKDDLTSPPLAKHLTEPEDISGEHSQKSMPAQLSKEKLYQQRQKCELKRLLKHTHPELKMLDEVVDDELAEVLNSEIGVTAGETGYEGEVFSRRLIFENCALSSKLSPYTPKIHMADEKVDEGDVNKTPAVFEELEERARSESVKGIVQDYKTLGSTPEHNREFEEEMIRIDVQASRRIFESQSVKTSRPNPDNKFQGKVSILEDDRGPVQKQKHEFEMCNKENVHSENKSNVCTNRLDLIDQPHKQEPCVHTVGVGTYLKFSGNEEVYSDKVVFDNDPTSLSGAMGFEEIIKTSSALLENNPFISTNISRENSYAHASNSQIHGAAQDFLISNVKNRAYLFESMPFDQIRHQNKDEIETLVENIKETLNILYRVNAIHSDGLIIEVNETMIAKKAQFTLSETGPKIKYDDVAEGGAQNFIVQLLPRANLKPQITYLKEDRKERMEATVLNVPVYQHQFTSNQDTELKTANVVQLVEDILNQDNSLRKGVIIQQEANKCAEVVVYSLYNYFDEEDVKSYSAPQRHAAEDGEPEKEEIHISRTENQGLRRGIVESTINCLLETSQDQACTGSIRPNVTVKGNVKLFKSCIEKGDLEYLKTLQADPTVQEKELPLNRTVAELSTELHGEQRGDQAEDSEWVPVDVKRLKGMFSVDQRQNQGKQNINKNRAPTITISPAFTGQHVPLGKRQSSTECNVDVFNCEQRKDNVLECGGLAQEEVCTFTGEPQGSYLHLETRDDDSVHQAQLIEVVDDNDEITDLQAAIHSLQQATIEAKSLYHSSQNKQKRIVQESSKPAVVSVTAGDVKDSGTEAELHQENEDQQTDVGTESRWNEVLSASHFTSVHKTDRQHTNVEMCHEDSNSKEVQTTESSSKNGQKGTDVVQKHLETFVDSSETHEEEHEVVFPGKVQEALDSLERANINITRGDFKAAMIYKNSSKPHKDRLQNVDKATLQKPIIGEILPVTEYRSTQVQLRQDVSKEQVTTVNAELQSKSKNKTATSAVSVKKTKRPVGSKPAIPPKPEHLKVKQRDNKSSDTRNTELTQRNTIRPEMQAQEETVAQPQPTLVSCKNEHVKHLSKINGSDAGPNSINHEVETIQMSQKIQIRHQYQCSFDNINKNTFSPPEEIRAAEEVKSPEERNPVKESTNETDESPVNFNLACQKFGGKKAFSVKNAPVKPKRVKIAQSDTKNLKDTSVDNNSKPKKAIADPSYTVTKNSGQTADSKDKHEREINQEGKVEMREKRGRSETENERRQRLSVHMDEIMRGNITAALEIFDNLRKQEELQSILSRVEEIEQDTSEVDVGSLRRVYENVPGWVVSSDKKKQEMVQVEHREEKSLLKDDLQNKSSMAHIFGDLERASEEIMNLKEQTLARLIDIEETIKKALYSVSTLKSDTDIAGLSCLFKESLGTMLGSPTSGISKISIGSSRTKSPQAQERPTTNTALLVEQGASKEIASAKQRPSPPSSPAFISIQSVRKIDKTSVVPPETTICTKCQQSPKTEGKFCTTKTLICNSPAQNRKGSQKQPTYSPLNPKQELSVLEVQTDHEGNSIIGTKTVSENYEQSETFGKRFYSSKTSTVVTTQPETMTLSTGQAVVSPTTYQVTTYPEVRLPINHKA</sequence>
<feature type="compositionally biased region" description="Polar residues" evidence="1">
    <location>
        <begin position="295"/>
        <end position="307"/>
    </location>
</feature>
<feature type="compositionally biased region" description="Polar residues" evidence="1">
    <location>
        <begin position="1184"/>
        <end position="1198"/>
    </location>
</feature>
<feature type="region of interest" description="Disordered" evidence="1">
    <location>
        <begin position="197"/>
        <end position="225"/>
    </location>
</feature>
<reference evidence="2 3" key="1">
    <citation type="submission" date="2019-06" db="EMBL/GenBank/DDBJ databases">
        <title>Draft genomes of female and male turbot (Scophthalmus maximus).</title>
        <authorList>
            <person name="Xu H."/>
            <person name="Xu X.-W."/>
            <person name="Shao C."/>
            <person name="Chen S."/>
        </authorList>
    </citation>
    <scope>NUCLEOTIDE SEQUENCE [LARGE SCALE GENOMIC DNA]</scope>
    <source>
        <strain evidence="2">Ysfricsl-2016a</strain>
        <tissue evidence="2">Blood</tissue>
    </source>
</reference>
<dbReference type="PANTHER" id="PTHR22591">
    <property type="entry name" value="XIN"/>
    <property type="match status" value="1"/>
</dbReference>
<protein>
    <recommendedName>
        <fullName evidence="4">Xin actin-binding repeat-containing protein 1-like</fullName>
    </recommendedName>
</protein>
<dbReference type="Proteomes" id="UP000438429">
    <property type="component" value="Unassembled WGS sequence"/>
</dbReference>
<feature type="region of interest" description="Disordered" evidence="1">
    <location>
        <begin position="1"/>
        <end position="38"/>
    </location>
</feature>
<feature type="compositionally biased region" description="Polar residues" evidence="1">
    <location>
        <begin position="1531"/>
        <end position="1541"/>
    </location>
</feature>
<feature type="region of interest" description="Disordered" evidence="1">
    <location>
        <begin position="106"/>
        <end position="142"/>
    </location>
</feature>
<feature type="region of interest" description="Disordered" evidence="1">
    <location>
        <begin position="1104"/>
        <end position="1147"/>
    </location>
</feature>
<gene>
    <name evidence="2" type="ORF">F2P81_019145</name>
</gene>
<dbReference type="EMBL" id="VEVO01000017">
    <property type="protein sequence ID" value="KAF0028058.1"/>
    <property type="molecule type" value="Genomic_DNA"/>
</dbReference>
<feature type="region of interest" description="Disordered" evidence="1">
    <location>
        <begin position="844"/>
        <end position="865"/>
    </location>
</feature>
<dbReference type="GO" id="GO:0051015">
    <property type="term" value="F:actin filament binding"/>
    <property type="evidence" value="ECO:0007669"/>
    <property type="project" value="TreeGrafter"/>
</dbReference>
<evidence type="ECO:0000313" key="2">
    <source>
        <dbReference type="EMBL" id="KAF0028058.1"/>
    </source>
</evidence>
<feature type="region of interest" description="Disordered" evidence="1">
    <location>
        <begin position="1176"/>
        <end position="1199"/>
    </location>
</feature>
<dbReference type="InterPro" id="IPR030072">
    <property type="entry name" value="XIRP1/XIRP2"/>
</dbReference>
<feature type="compositionally biased region" description="Basic and acidic residues" evidence="1">
    <location>
        <begin position="336"/>
        <end position="349"/>
    </location>
</feature>
<dbReference type="GO" id="GO:0005925">
    <property type="term" value="C:focal adhesion"/>
    <property type="evidence" value="ECO:0007669"/>
    <property type="project" value="TreeGrafter"/>
</dbReference>
<comment type="caution">
    <text evidence="2">The sequence shown here is derived from an EMBL/GenBank/DDBJ whole genome shotgun (WGS) entry which is preliminary data.</text>
</comment>
<feature type="compositionally biased region" description="Low complexity" evidence="1">
    <location>
        <begin position="1742"/>
        <end position="1751"/>
    </location>
</feature>
<feature type="compositionally biased region" description="Basic and acidic residues" evidence="1">
    <location>
        <begin position="1125"/>
        <end position="1139"/>
    </location>
</feature>
<evidence type="ECO:0008006" key="4">
    <source>
        <dbReference type="Google" id="ProtNLM"/>
    </source>
</evidence>
<name>A0A6A4S765_SCOMX</name>
<accession>A0A6A4S765</accession>
<feature type="region of interest" description="Disordered" evidence="1">
    <location>
        <begin position="1742"/>
        <end position="1762"/>
    </location>
</feature>
<evidence type="ECO:0000256" key="1">
    <source>
        <dbReference type="SAM" id="MobiDB-lite"/>
    </source>
</evidence>
<feature type="region of interest" description="Disordered" evidence="1">
    <location>
        <begin position="1309"/>
        <end position="1365"/>
    </location>
</feature>
<dbReference type="PANTHER" id="PTHR22591:SF2">
    <property type="entry name" value="XIN ACTIN-BINDING REPEAT-CONTAINING PROTEIN 1"/>
    <property type="match status" value="1"/>
</dbReference>
<dbReference type="GO" id="GO:0007015">
    <property type="term" value="P:actin filament organization"/>
    <property type="evidence" value="ECO:0007669"/>
    <property type="project" value="TreeGrafter"/>
</dbReference>
<feature type="compositionally biased region" description="Basic and acidic residues" evidence="1">
    <location>
        <begin position="29"/>
        <end position="38"/>
    </location>
</feature>
<feature type="region of interest" description="Disordered" evidence="1">
    <location>
        <begin position="325"/>
        <end position="355"/>
    </location>
</feature>
<feature type="compositionally biased region" description="Polar residues" evidence="1">
    <location>
        <begin position="1835"/>
        <end position="1852"/>
    </location>
</feature>
<dbReference type="GO" id="GO:0001725">
    <property type="term" value="C:stress fiber"/>
    <property type="evidence" value="ECO:0007669"/>
    <property type="project" value="TreeGrafter"/>
</dbReference>
<feature type="compositionally biased region" description="Basic and acidic residues" evidence="1">
    <location>
        <begin position="1450"/>
        <end position="1466"/>
    </location>
</feature>
<feature type="region of interest" description="Disordered" evidence="1">
    <location>
        <begin position="1835"/>
        <end position="1854"/>
    </location>
</feature>
<feature type="compositionally biased region" description="Polar residues" evidence="1">
    <location>
        <begin position="125"/>
        <end position="142"/>
    </location>
</feature>
<feature type="region of interest" description="Disordered" evidence="1">
    <location>
        <begin position="1497"/>
        <end position="1574"/>
    </location>
</feature>
<feature type="region of interest" description="Disordered" evidence="1">
    <location>
        <begin position="291"/>
        <end position="310"/>
    </location>
</feature>
<feature type="compositionally biased region" description="Basic and acidic residues" evidence="1">
    <location>
        <begin position="115"/>
        <end position="124"/>
    </location>
</feature>